<sequence>MEKISVAQAMGGKFVSINTDVPDFVSIEEQQHITRTLAFAYPEMVRYIATFDFKGFPSPEWLDRTIYNIQSAVNEGAAGIKIWKNLGMDLRDESGNFVMIDDDRLDPVFDYLETHQILVLGHQGEPRNCWLPLEQMTVNSDRNYFKNHPEYHMFLHPEFPSYEKQIDARDNRLQKNPKLRFVGLHLMSLEYSIEEVARRLDRFPNAMTDLAERICHLQLQARENRESVRDFMIKYQDRIIYGTDVIDDGSDPGIAARFGDLWKRHWNFFASSEWQDAPEFDGDFQGLDLPEKVLSKLFYENAARAYGF</sequence>
<reference evidence="3" key="1">
    <citation type="submission" date="2021-09" db="EMBL/GenBank/DDBJ databases">
        <title>Fulvivirga sp. isolated from coastal sediment.</title>
        <authorList>
            <person name="Yu H."/>
        </authorList>
    </citation>
    <scope>NUCLEOTIDE SEQUENCE</scope>
    <source>
        <strain evidence="3">1062</strain>
    </source>
</reference>
<dbReference type="InterPro" id="IPR032466">
    <property type="entry name" value="Metal_Hydrolase"/>
</dbReference>
<evidence type="ECO:0000313" key="3">
    <source>
        <dbReference type="EMBL" id="MCA6076012.1"/>
    </source>
</evidence>
<evidence type="ECO:0000259" key="1">
    <source>
        <dbReference type="Pfam" id="PF04909"/>
    </source>
</evidence>
<evidence type="ECO:0000313" key="4">
    <source>
        <dbReference type="EMBL" id="MCA6077140.1"/>
    </source>
</evidence>
<dbReference type="Pfam" id="PF04909">
    <property type="entry name" value="Amidohydro_2"/>
    <property type="match status" value="1"/>
</dbReference>
<evidence type="ECO:0000313" key="5">
    <source>
        <dbReference type="Proteomes" id="UP001139409"/>
    </source>
</evidence>
<dbReference type="RefSeq" id="WP_225697946.1">
    <property type="nucleotide sequence ID" value="NZ_JAIXNE010000002.1"/>
</dbReference>
<dbReference type="EMBL" id="JAIXNE010000002">
    <property type="protein sequence ID" value="MCA6074835.1"/>
    <property type="molecule type" value="Genomic_DNA"/>
</dbReference>
<dbReference type="InterPro" id="IPR006680">
    <property type="entry name" value="Amidohydro-rel"/>
</dbReference>
<dbReference type="Proteomes" id="UP001139409">
    <property type="component" value="Unassembled WGS sequence"/>
</dbReference>
<accession>A0A9X1HTR7</accession>
<dbReference type="GO" id="GO:0016787">
    <property type="term" value="F:hydrolase activity"/>
    <property type="evidence" value="ECO:0007669"/>
    <property type="project" value="InterPro"/>
</dbReference>
<organism evidence="3 5">
    <name type="scientific">Fulvivirga sedimenti</name>
    <dbReference type="NCBI Taxonomy" id="2879465"/>
    <lineage>
        <taxon>Bacteria</taxon>
        <taxon>Pseudomonadati</taxon>
        <taxon>Bacteroidota</taxon>
        <taxon>Cytophagia</taxon>
        <taxon>Cytophagales</taxon>
        <taxon>Fulvivirgaceae</taxon>
        <taxon>Fulvivirga</taxon>
    </lineage>
</organism>
<protein>
    <submittedName>
        <fullName evidence="3">Amidohydrolase</fullName>
    </submittedName>
</protein>
<dbReference type="SUPFAM" id="SSF51556">
    <property type="entry name" value="Metallo-dependent hydrolases"/>
    <property type="match status" value="1"/>
</dbReference>
<proteinExistence type="predicted"/>
<evidence type="ECO:0000313" key="2">
    <source>
        <dbReference type="EMBL" id="MCA6074835.1"/>
    </source>
</evidence>
<gene>
    <name evidence="2" type="ORF">LDX50_08130</name>
    <name evidence="3" type="ORF">LDX50_14100</name>
    <name evidence="4" type="ORF">LDX50_19820</name>
</gene>
<keyword evidence="5" id="KW-1185">Reference proteome</keyword>
<dbReference type="EMBL" id="JAIXNE010000004">
    <property type="protein sequence ID" value="MCA6077140.1"/>
    <property type="molecule type" value="Genomic_DNA"/>
</dbReference>
<dbReference type="EMBL" id="JAIXNE010000003">
    <property type="protein sequence ID" value="MCA6076012.1"/>
    <property type="molecule type" value="Genomic_DNA"/>
</dbReference>
<feature type="domain" description="Amidohydrolase-related" evidence="1">
    <location>
        <begin position="65"/>
        <end position="308"/>
    </location>
</feature>
<dbReference type="AlphaFoldDB" id="A0A9X1HTR7"/>
<dbReference type="Gene3D" id="3.20.20.140">
    <property type="entry name" value="Metal-dependent hydrolases"/>
    <property type="match status" value="1"/>
</dbReference>
<comment type="caution">
    <text evidence="3">The sequence shown here is derived from an EMBL/GenBank/DDBJ whole genome shotgun (WGS) entry which is preliminary data.</text>
</comment>
<name>A0A9X1HTR7_9BACT</name>